<evidence type="ECO:0000256" key="2">
    <source>
        <dbReference type="ARBA" id="ARBA00008873"/>
    </source>
</evidence>
<dbReference type="AlphaFoldDB" id="U2QDG0"/>
<dbReference type="PANTHER" id="PTHR11562:SF17">
    <property type="entry name" value="RE54080P-RELATED"/>
    <property type="match status" value="1"/>
</dbReference>
<feature type="domain" description="Cation efflux protein cytoplasmic" evidence="11">
    <location>
        <begin position="236"/>
        <end position="313"/>
    </location>
</feature>
<evidence type="ECO:0000259" key="10">
    <source>
        <dbReference type="Pfam" id="PF01545"/>
    </source>
</evidence>
<dbReference type="InterPro" id="IPR058533">
    <property type="entry name" value="Cation_efflux_TM"/>
</dbReference>
<evidence type="ECO:0000259" key="11">
    <source>
        <dbReference type="Pfam" id="PF16916"/>
    </source>
</evidence>
<dbReference type="GO" id="GO:0005385">
    <property type="term" value="F:zinc ion transmembrane transporter activity"/>
    <property type="evidence" value="ECO:0007669"/>
    <property type="project" value="TreeGrafter"/>
</dbReference>
<comment type="caution">
    <text evidence="12">The sequence shown here is derived from an EMBL/GenBank/DDBJ whole genome shotgun (WGS) entry which is preliminary data.</text>
</comment>
<dbReference type="Pfam" id="PF01545">
    <property type="entry name" value="Cation_efflux"/>
    <property type="match status" value="1"/>
</dbReference>
<evidence type="ECO:0000256" key="9">
    <source>
        <dbReference type="SAM" id="Phobius"/>
    </source>
</evidence>
<keyword evidence="3" id="KW-0813">Transport</keyword>
<proteinExistence type="inferred from homology"/>
<keyword evidence="6" id="KW-0406">Ion transport</keyword>
<feature type="transmembrane region" description="Helical" evidence="9">
    <location>
        <begin position="40"/>
        <end position="67"/>
    </location>
</feature>
<dbReference type="InterPro" id="IPR002524">
    <property type="entry name" value="Cation_efflux"/>
</dbReference>
<comment type="similarity">
    <text evidence="2">Belongs to the cation diffusion facilitator (CDF) transporter (TC 2.A.4) family. SLC30A subfamily.</text>
</comment>
<dbReference type="NCBIfam" id="TIGR01297">
    <property type="entry name" value="CDF"/>
    <property type="match status" value="1"/>
</dbReference>
<evidence type="ECO:0000256" key="1">
    <source>
        <dbReference type="ARBA" id="ARBA00004141"/>
    </source>
</evidence>
<dbReference type="InterPro" id="IPR036837">
    <property type="entry name" value="Cation_efflux_CTD_sf"/>
</dbReference>
<dbReference type="InterPro" id="IPR027470">
    <property type="entry name" value="Cation_efflux_CTD"/>
</dbReference>
<keyword evidence="5 9" id="KW-1133">Transmembrane helix</keyword>
<evidence type="ECO:0000256" key="6">
    <source>
        <dbReference type="ARBA" id="ARBA00023065"/>
    </source>
</evidence>
<dbReference type="PANTHER" id="PTHR11562">
    <property type="entry name" value="CATION EFFLUX PROTEIN/ ZINC TRANSPORTER"/>
    <property type="match status" value="1"/>
</dbReference>
<dbReference type="GO" id="GO:0005886">
    <property type="term" value="C:plasma membrane"/>
    <property type="evidence" value="ECO:0007669"/>
    <property type="project" value="TreeGrafter"/>
</dbReference>
<dbReference type="InterPro" id="IPR027469">
    <property type="entry name" value="Cation_efflux_TMD_sf"/>
</dbReference>
<dbReference type="InterPro" id="IPR050681">
    <property type="entry name" value="CDF/SLC30A"/>
</dbReference>
<keyword evidence="4 9" id="KW-0812">Transmembrane</keyword>
<sequence>MRHGHTRDAHEHGHGEPDEVHVQHHDHGVTVTAATRRGPLWAALLLLLAFMLAEVVIALLTGSLALLSDAGHMLTDAASIAIALWAAGLAVRPPRGPMTFGWRRAEIISAMVNGVSLLVVALVVLVEAVRRLVDPPQVDALPVIVVALVGMVVNVVDVRLIAAANRTSLNVEGAYQHILTDLFGFIGTLVAGVVIYVTDWTRADAIASLIVVALMARAGVPITIKAVRVLMEAAPADLDLDEVREHLLGVDHVQAAHDLHAWTVTSGVTSISAHVVIADECFTDSHANEILDQLDECLAEHFDISHSTIQLEPARHRAHERNTTSV</sequence>
<dbReference type="Proteomes" id="UP000017052">
    <property type="component" value="Unassembled WGS sequence"/>
</dbReference>
<dbReference type="SUPFAM" id="SSF161111">
    <property type="entry name" value="Cation efflux protein transmembrane domain-like"/>
    <property type="match status" value="1"/>
</dbReference>
<evidence type="ECO:0000256" key="4">
    <source>
        <dbReference type="ARBA" id="ARBA00022692"/>
    </source>
</evidence>
<evidence type="ECO:0000313" key="13">
    <source>
        <dbReference type="Proteomes" id="UP000017052"/>
    </source>
</evidence>
<feature type="region of interest" description="Disordered" evidence="8">
    <location>
        <begin position="1"/>
        <end position="24"/>
    </location>
</feature>
<feature type="domain" description="Cation efflux protein transmembrane" evidence="10">
    <location>
        <begin position="40"/>
        <end position="231"/>
    </location>
</feature>
<protein>
    <submittedName>
        <fullName evidence="12">Cadmium, cobalt and zinc/H(+)-K(+) antiporter</fullName>
    </submittedName>
</protein>
<keyword evidence="7 9" id="KW-0472">Membrane</keyword>
<organism evidence="12 13">
    <name type="scientific">Propionibacterium acidifaciens F0233</name>
    <dbReference type="NCBI Taxonomy" id="553198"/>
    <lineage>
        <taxon>Bacteria</taxon>
        <taxon>Bacillati</taxon>
        <taxon>Actinomycetota</taxon>
        <taxon>Actinomycetes</taxon>
        <taxon>Propionibacteriales</taxon>
        <taxon>Propionibacteriaceae</taxon>
        <taxon>Propionibacterium</taxon>
    </lineage>
</organism>
<feature type="transmembrane region" description="Helical" evidence="9">
    <location>
        <begin position="174"/>
        <end position="197"/>
    </location>
</feature>
<evidence type="ECO:0000313" key="12">
    <source>
        <dbReference type="EMBL" id="ERK54219.1"/>
    </source>
</evidence>
<gene>
    <name evidence="12" type="ORF">HMPREF0682_2095</name>
</gene>
<accession>U2QDG0</accession>
<evidence type="ECO:0000256" key="5">
    <source>
        <dbReference type="ARBA" id="ARBA00022989"/>
    </source>
</evidence>
<dbReference type="SUPFAM" id="SSF160240">
    <property type="entry name" value="Cation efflux protein cytoplasmic domain-like"/>
    <property type="match status" value="1"/>
</dbReference>
<dbReference type="Gene3D" id="1.20.1510.10">
    <property type="entry name" value="Cation efflux protein transmembrane domain"/>
    <property type="match status" value="1"/>
</dbReference>
<evidence type="ECO:0000256" key="3">
    <source>
        <dbReference type="ARBA" id="ARBA00022448"/>
    </source>
</evidence>
<feature type="transmembrane region" description="Helical" evidence="9">
    <location>
        <begin position="141"/>
        <end position="162"/>
    </location>
</feature>
<dbReference type="RefSeq" id="WP_021797984.1">
    <property type="nucleotide sequence ID" value="NZ_ACVN02000220.1"/>
</dbReference>
<name>U2QDG0_9ACTN</name>
<evidence type="ECO:0000256" key="7">
    <source>
        <dbReference type="ARBA" id="ARBA00023136"/>
    </source>
</evidence>
<dbReference type="Pfam" id="PF16916">
    <property type="entry name" value="ZT_dimer"/>
    <property type="match status" value="1"/>
</dbReference>
<reference evidence="12" key="1">
    <citation type="submission" date="2013-08" db="EMBL/GenBank/DDBJ databases">
        <authorList>
            <person name="Durkin A.S."/>
            <person name="Haft D.R."/>
            <person name="McCorrison J."/>
            <person name="Torralba M."/>
            <person name="Gillis M."/>
            <person name="Haft D.H."/>
            <person name="Methe B."/>
            <person name="Sutton G."/>
            <person name="Nelson K.E."/>
        </authorList>
    </citation>
    <scope>NUCLEOTIDE SEQUENCE [LARGE SCALE GENOMIC DNA]</scope>
    <source>
        <strain evidence="12">F0233</strain>
    </source>
</reference>
<dbReference type="OrthoDB" id="9809646at2"/>
<feature type="transmembrane region" description="Helical" evidence="9">
    <location>
        <begin position="111"/>
        <end position="129"/>
    </location>
</feature>
<keyword evidence="13" id="KW-1185">Reference proteome</keyword>
<dbReference type="EMBL" id="ACVN02000220">
    <property type="protein sequence ID" value="ERK54219.1"/>
    <property type="molecule type" value="Genomic_DNA"/>
</dbReference>
<evidence type="ECO:0000256" key="8">
    <source>
        <dbReference type="SAM" id="MobiDB-lite"/>
    </source>
</evidence>
<comment type="subcellular location">
    <subcellularLocation>
        <location evidence="1">Membrane</location>
        <topology evidence="1">Multi-pass membrane protein</topology>
    </subcellularLocation>
</comment>